<name>A0A6J5Q1Y0_9CAUD</name>
<gene>
    <name evidence="2" type="ORF">UFOVP1013_49</name>
    <name evidence="3" type="ORF">UFOVP1364_11</name>
    <name evidence="4" type="ORF">UFOVP1462_49</name>
    <name evidence="5" type="ORF">UFOVP1550_3</name>
</gene>
<sequence>MANETYTLIQRTVLNASAASITLSSIPQTFTDLVIKISGRTTYASPYGEGIYISFNGLNTNMARRRLYGLATGSGGSDNAANSYAAYTSAASQSANAFGNSELYITNYTSSGYKLSYLDGGAENNAATAGLLLNANTWSATAAISSITLTPETGSNFVQYTSVSLYGVAKQGVTPTGIPKASGGNVVTNDGTYWIHQFTGSGLFTPSQNLSCGYLVVAGGASGGAGYGGGGGAGGLRSSVTNTGGGGSLESALSVTAGVAYTVTIGAGGAAGTAGYGNDGNNGVDSTFSSITSTGGGKGVGGVGAGGTGGSGGGGADGGAGGARTTNQGFAGGASVSGFPYFGTGGGGGAGAVGADGNVNNAGAGGIGVQVAITGSSVYYAGGGGGGTYSNTGSGPTGAAGGAGGGGAGGLGGGANNGIAGTASTGSGGGGGSAIPYTSVGGAGGSGVVIIRYLM</sequence>
<dbReference type="EMBL" id="LR796960">
    <property type="protein sequence ID" value="CAB4178233.1"/>
    <property type="molecule type" value="Genomic_DNA"/>
</dbReference>
<evidence type="ECO:0000313" key="5">
    <source>
        <dbReference type="EMBL" id="CAB5228534.1"/>
    </source>
</evidence>
<reference evidence="2" key="1">
    <citation type="submission" date="2020-05" db="EMBL/GenBank/DDBJ databases">
        <authorList>
            <person name="Chiriac C."/>
            <person name="Salcher M."/>
            <person name="Ghai R."/>
            <person name="Kavagutti S V."/>
        </authorList>
    </citation>
    <scope>NUCLEOTIDE SEQUENCE</scope>
</reference>
<protein>
    <recommendedName>
        <fullName evidence="1">Glycine-rich domain-containing protein</fullName>
    </recommendedName>
</protein>
<dbReference type="EMBL" id="LR797313">
    <property type="protein sequence ID" value="CAB4202424.1"/>
    <property type="molecule type" value="Genomic_DNA"/>
</dbReference>
<proteinExistence type="predicted"/>
<dbReference type="Pfam" id="PF21722">
    <property type="entry name" value="Gly_rich_2"/>
    <property type="match status" value="1"/>
</dbReference>
<dbReference type="EMBL" id="LR798392">
    <property type="protein sequence ID" value="CAB5228534.1"/>
    <property type="molecule type" value="Genomic_DNA"/>
</dbReference>
<organism evidence="2">
    <name type="scientific">uncultured Caudovirales phage</name>
    <dbReference type="NCBI Taxonomy" id="2100421"/>
    <lineage>
        <taxon>Viruses</taxon>
        <taxon>Duplodnaviria</taxon>
        <taxon>Heunggongvirae</taxon>
        <taxon>Uroviricota</taxon>
        <taxon>Caudoviricetes</taxon>
        <taxon>Peduoviridae</taxon>
        <taxon>Maltschvirus</taxon>
        <taxon>Maltschvirus maltsch</taxon>
    </lineage>
</organism>
<evidence type="ECO:0000259" key="1">
    <source>
        <dbReference type="Pfam" id="PF21722"/>
    </source>
</evidence>
<feature type="domain" description="Glycine-rich" evidence="1">
    <location>
        <begin position="206"/>
        <end position="453"/>
    </location>
</feature>
<evidence type="ECO:0000313" key="3">
    <source>
        <dbReference type="EMBL" id="CAB4202424.1"/>
    </source>
</evidence>
<dbReference type="InterPro" id="IPR049304">
    <property type="entry name" value="Gly_rich_dom"/>
</dbReference>
<evidence type="ECO:0000313" key="2">
    <source>
        <dbReference type="EMBL" id="CAB4178233.1"/>
    </source>
</evidence>
<dbReference type="EMBL" id="LR797410">
    <property type="protein sequence ID" value="CAB4214583.1"/>
    <property type="molecule type" value="Genomic_DNA"/>
</dbReference>
<evidence type="ECO:0000313" key="4">
    <source>
        <dbReference type="EMBL" id="CAB4214583.1"/>
    </source>
</evidence>
<accession>A0A6J5Q1Y0</accession>